<keyword evidence="3" id="KW-1003">Cell membrane</keyword>
<organism evidence="13 14">
    <name type="scientific">Rhynchospora breviuscula</name>
    <dbReference type="NCBI Taxonomy" id="2022672"/>
    <lineage>
        <taxon>Eukaryota</taxon>
        <taxon>Viridiplantae</taxon>
        <taxon>Streptophyta</taxon>
        <taxon>Embryophyta</taxon>
        <taxon>Tracheophyta</taxon>
        <taxon>Spermatophyta</taxon>
        <taxon>Magnoliopsida</taxon>
        <taxon>Liliopsida</taxon>
        <taxon>Poales</taxon>
        <taxon>Cyperaceae</taxon>
        <taxon>Cyperoideae</taxon>
        <taxon>Rhynchosporeae</taxon>
        <taxon>Rhynchospora</taxon>
    </lineage>
</organism>
<dbReference type="InterPro" id="IPR000782">
    <property type="entry name" value="FAS1_domain"/>
</dbReference>
<dbReference type="GO" id="GO:0098552">
    <property type="term" value="C:side of membrane"/>
    <property type="evidence" value="ECO:0007669"/>
    <property type="project" value="UniProtKB-KW"/>
</dbReference>
<dbReference type="PANTHER" id="PTHR32077:SF65">
    <property type="entry name" value="FASCICLIN-LIKE ARABINOGALACTAN PROTEIN 11"/>
    <property type="match status" value="1"/>
</dbReference>
<comment type="similarity">
    <text evidence="2">Belongs to the fasciclin-like AGP family.</text>
</comment>
<evidence type="ECO:0000256" key="7">
    <source>
        <dbReference type="ARBA" id="ARBA00023136"/>
    </source>
</evidence>
<dbReference type="PANTHER" id="PTHR32077">
    <property type="entry name" value="FASCICLIN-LIKE ARABINOGALACTAN PROTEIN"/>
    <property type="match status" value="1"/>
</dbReference>
<dbReference type="SMART" id="SM00554">
    <property type="entry name" value="FAS1"/>
    <property type="match status" value="1"/>
</dbReference>
<accession>A0A9Q0CCE7</accession>
<evidence type="ECO:0000256" key="11">
    <source>
        <dbReference type="SAM" id="SignalP"/>
    </source>
</evidence>
<evidence type="ECO:0000256" key="2">
    <source>
        <dbReference type="ARBA" id="ARBA00007843"/>
    </source>
</evidence>
<comment type="subcellular location">
    <subcellularLocation>
        <location evidence="1">Cell membrane</location>
        <topology evidence="1">Lipid-anchor</topology>
        <topology evidence="1">GPI-anchor</topology>
    </subcellularLocation>
</comment>
<comment type="caution">
    <text evidence="13">The sequence shown here is derived from an EMBL/GenBank/DDBJ whole genome shotgun (WGS) entry which is preliminary data.</text>
</comment>
<feature type="region of interest" description="Disordered" evidence="10">
    <location>
        <begin position="190"/>
        <end position="226"/>
    </location>
</feature>
<dbReference type="GO" id="GO:0009834">
    <property type="term" value="P:plant-type secondary cell wall biogenesis"/>
    <property type="evidence" value="ECO:0007669"/>
    <property type="project" value="UniProtKB-ARBA"/>
</dbReference>
<dbReference type="EMBL" id="JAMQYH010000004">
    <property type="protein sequence ID" value="KAJ1691328.1"/>
    <property type="molecule type" value="Genomic_DNA"/>
</dbReference>
<feature type="compositionally biased region" description="Polar residues" evidence="10">
    <location>
        <begin position="207"/>
        <end position="225"/>
    </location>
</feature>
<dbReference type="InterPro" id="IPR045003">
    <property type="entry name" value="FLA_A"/>
</dbReference>
<dbReference type="FunFam" id="2.30.180.10:FF:000006">
    <property type="entry name" value="Fasciclin-like arabinogalactan protein 11"/>
    <property type="match status" value="1"/>
</dbReference>
<evidence type="ECO:0000256" key="10">
    <source>
        <dbReference type="SAM" id="MobiDB-lite"/>
    </source>
</evidence>
<keyword evidence="8" id="KW-0325">Glycoprotein</keyword>
<evidence type="ECO:0000256" key="8">
    <source>
        <dbReference type="ARBA" id="ARBA00023180"/>
    </source>
</evidence>
<dbReference type="Gene3D" id="2.30.180.10">
    <property type="entry name" value="FAS1 domain"/>
    <property type="match status" value="1"/>
</dbReference>
<evidence type="ECO:0000259" key="12">
    <source>
        <dbReference type="PROSITE" id="PS50213"/>
    </source>
</evidence>
<evidence type="ECO:0000256" key="6">
    <source>
        <dbReference type="ARBA" id="ARBA00022974"/>
    </source>
</evidence>
<dbReference type="InterPro" id="IPR036378">
    <property type="entry name" value="FAS1_dom_sf"/>
</dbReference>
<keyword evidence="14" id="KW-1185">Reference proteome</keyword>
<evidence type="ECO:0000256" key="1">
    <source>
        <dbReference type="ARBA" id="ARBA00004609"/>
    </source>
</evidence>
<evidence type="ECO:0000256" key="9">
    <source>
        <dbReference type="ARBA" id="ARBA00024686"/>
    </source>
</evidence>
<name>A0A9Q0CCE7_9POAL</name>
<dbReference type="Pfam" id="PF02469">
    <property type="entry name" value="Fasciclin"/>
    <property type="match status" value="1"/>
</dbReference>
<feature type="chain" id="PRO_5040125044" description="FAS1 domain-containing protein" evidence="11">
    <location>
        <begin position="25"/>
        <end position="249"/>
    </location>
</feature>
<proteinExistence type="inferred from homology"/>
<dbReference type="GO" id="GO:0005886">
    <property type="term" value="C:plasma membrane"/>
    <property type="evidence" value="ECO:0007669"/>
    <property type="project" value="UniProtKB-SubCell"/>
</dbReference>
<evidence type="ECO:0000313" key="14">
    <source>
        <dbReference type="Proteomes" id="UP001151287"/>
    </source>
</evidence>
<keyword evidence="4" id="KW-0449">Lipoprotein</keyword>
<dbReference type="OrthoDB" id="286301at2759"/>
<dbReference type="PROSITE" id="PS50213">
    <property type="entry name" value="FAS1"/>
    <property type="match status" value="1"/>
</dbReference>
<reference evidence="13" key="1">
    <citation type="journal article" date="2022" name="Cell">
        <title>Repeat-based holocentromeres influence genome architecture and karyotype evolution.</title>
        <authorList>
            <person name="Hofstatter P.G."/>
            <person name="Thangavel G."/>
            <person name="Lux T."/>
            <person name="Neumann P."/>
            <person name="Vondrak T."/>
            <person name="Novak P."/>
            <person name="Zhang M."/>
            <person name="Costa L."/>
            <person name="Castellani M."/>
            <person name="Scott A."/>
            <person name="Toegelov H."/>
            <person name="Fuchs J."/>
            <person name="Mata-Sucre Y."/>
            <person name="Dias Y."/>
            <person name="Vanzela A.L.L."/>
            <person name="Huettel B."/>
            <person name="Almeida C.C.S."/>
            <person name="Simkova H."/>
            <person name="Souza G."/>
            <person name="Pedrosa-Harand A."/>
            <person name="Macas J."/>
            <person name="Mayer K.F.X."/>
            <person name="Houben A."/>
            <person name="Marques A."/>
        </authorList>
    </citation>
    <scope>NUCLEOTIDE SEQUENCE</scope>
    <source>
        <strain evidence="13">RhyBre1mFocal</strain>
    </source>
</reference>
<dbReference type="AlphaFoldDB" id="A0A9Q0CCE7"/>
<keyword evidence="7" id="KW-0472">Membrane</keyword>
<evidence type="ECO:0000256" key="3">
    <source>
        <dbReference type="ARBA" id="ARBA00022475"/>
    </source>
</evidence>
<evidence type="ECO:0000256" key="4">
    <source>
        <dbReference type="ARBA" id="ARBA00022622"/>
    </source>
</evidence>
<feature type="signal peptide" evidence="11">
    <location>
        <begin position="1"/>
        <end position="24"/>
    </location>
</feature>
<evidence type="ECO:0000313" key="13">
    <source>
        <dbReference type="EMBL" id="KAJ1691328.1"/>
    </source>
</evidence>
<sequence length="249" mass="25909">MTKGYIATLLIFPLISLILNPTSAQPASAPGPAGPTNITAILEKGGQFTTLLRLMNSTQEVDQINNQLNNSNSGVTIFAPTDNAFNSLPAGTLNSLTDQEKVSLIQFHVIPKYLSTSELGTVSNPVATQAGNSANGEFPLNVTASGQQVNISTGVVNATVDNTIHSDGQLVVYQVNQVLLPQSIFGAQSPATAPAPAEAKKDKSKPTSESPASSDDVDTTSNSATGPAIDQGMRVAFVGSFCLFAWGFL</sequence>
<feature type="domain" description="FAS1" evidence="12">
    <location>
        <begin position="35"/>
        <end position="179"/>
    </location>
</feature>
<dbReference type="SUPFAM" id="SSF82153">
    <property type="entry name" value="FAS1 domain"/>
    <property type="match status" value="1"/>
</dbReference>
<dbReference type="Proteomes" id="UP001151287">
    <property type="component" value="Unassembled WGS sequence"/>
</dbReference>
<keyword evidence="5 11" id="KW-0732">Signal</keyword>
<gene>
    <name evidence="13" type="ORF">LUZ63_015483</name>
</gene>
<keyword evidence="4" id="KW-0336">GPI-anchor</keyword>
<comment type="function">
    <text evidence="9">May be a cell surface adhesion protein.</text>
</comment>
<keyword evidence="6" id="KW-0654">Proteoglycan</keyword>
<protein>
    <recommendedName>
        <fullName evidence="12">FAS1 domain-containing protein</fullName>
    </recommendedName>
</protein>
<evidence type="ECO:0000256" key="5">
    <source>
        <dbReference type="ARBA" id="ARBA00022729"/>
    </source>
</evidence>